<keyword evidence="2" id="KW-1185">Reference proteome</keyword>
<gene>
    <name evidence="1" type="ORF">Pmani_012737</name>
</gene>
<protein>
    <submittedName>
        <fullName evidence="1">Uncharacterized protein</fullName>
    </submittedName>
</protein>
<sequence>MIKSGFLAFLDGLGGRAVDEWLGREIPEGLSVLIPRGHSGEDPLAECLPRDLEDPWTRENRFGDPAIFISGSLLISRPGLPFLVISLTP</sequence>
<name>A0AAE1PX83_9EUCA</name>
<evidence type="ECO:0000313" key="2">
    <source>
        <dbReference type="Proteomes" id="UP001292094"/>
    </source>
</evidence>
<dbReference type="EMBL" id="JAWZYT010001046">
    <property type="protein sequence ID" value="KAK4316093.1"/>
    <property type="molecule type" value="Genomic_DNA"/>
</dbReference>
<dbReference type="Proteomes" id="UP001292094">
    <property type="component" value="Unassembled WGS sequence"/>
</dbReference>
<organism evidence="1 2">
    <name type="scientific">Petrolisthes manimaculis</name>
    <dbReference type="NCBI Taxonomy" id="1843537"/>
    <lineage>
        <taxon>Eukaryota</taxon>
        <taxon>Metazoa</taxon>
        <taxon>Ecdysozoa</taxon>
        <taxon>Arthropoda</taxon>
        <taxon>Crustacea</taxon>
        <taxon>Multicrustacea</taxon>
        <taxon>Malacostraca</taxon>
        <taxon>Eumalacostraca</taxon>
        <taxon>Eucarida</taxon>
        <taxon>Decapoda</taxon>
        <taxon>Pleocyemata</taxon>
        <taxon>Anomura</taxon>
        <taxon>Galatheoidea</taxon>
        <taxon>Porcellanidae</taxon>
        <taxon>Petrolisthes</taxon>
    </lineage>
</organism>
<evidence type="ECO:0000313" key="1">
    <source>
        <dbReference type="EMBL" id="KAK4316093.1"/>
    </source>
</evidence>
<proteinExistence type="predicted"/>
<reference evidence="1" key="1">
    <citation type="submission" date="2023-11" db="EMBL/GenBank/DDBJ databases">
        <title>Genome assemblies of two species of porcelain crab, Petrolisthes cinctipes and Petrolisthes manimaculis (Anomura: Porcellanidae).</title>
        <authorList>
            <person name="Angst P."/>
        </authorList>
    </citation>
    <scope>NUCLEOTIDE SEQUENCE</scope>
    <source>
        <strain evidence="1">PB745_02</strain>
        <tissue evidence="1">Gill</tissue>
    </source>
</reference>
<accession>A0AAE1PX83</accession>
<dbReference type="AlphaFoldDB" id="A0AAE1PX83"/>
<comment type="caution">
    <text evidence="1">The sequence shown here is derived from an EMBL/GenBank/DDBJ whole genome shotgun (WGS) entry which is preliminary data.</text>
</comment>